<comment type="similarity">
    <text evidence="4">Belongs to the class I-like SAM-binding methyltransferase superfamily. Cation-independent O-methyltransferase family.</text>
</comment>
<dbReference type="InterPro" id="IPR029063">
    <property type="entry name" value="SAM-dependent_MTases_sf"/>
</dbReference>
<dbReference type="Gene3D" id="3.40.50.150">
    <property type="entry name" value="Vaccinia Virus protein VP39"/>
    <property type="match status" value="1"/>
</dbReference>
<feature type="region of interest" description="Disordered" evidence="5">
    <location>
        <begin position="26"/>
        <end position="46"/>
    </location>
</feature>
<dbReference type="InterPro" id="IPR016461">
    <property type="entry name" value="COMT-like"/>
</dbReference>
<dbReference type="HOGENOM" id="CLU_005533_1_4_1"/>
<dbReference type="PANTHER" id="PTHR43712:SF5">
    <property type="entry name" value="O-METHYLTRANSFERASE ASQN-RELATED"/>
    <property type="match status" value="1"/>
</dbReference>
<evidence type="ECO:0000313" key="8">
    <source>
        <dbReference type="Proteomes" id="UP000019478"/>
    </source>
</evidence>
<evidence type="ECO:0000256" key="5">
    <source>
        <dbReference type="SAM" id="MobiDB-lite"/>
    </source>
</evidence>
<keyword evidence="2" id="KW-0808">Transferase</keyword>
<protein>
    <recommendedName>
        <fullName evidence="6">O-methyltransferase C-terminal domain-containing protein</fullName>
    </recommendedName>
</protein>
<dbReference type="PROSITE" id="PS51683">
    <property type="entry name" value="SAM_OMT_II"/>
    <property type="match status" value="1"/>
</dbReference>
<dbReference type="InterPro" id="IPR001077">
    <property type="entry name" value="COMT_C"/>
</dbReference>
<reference evidence="7 8" key="1">
    <citation type="submission" date="2013-03" db="EMBL/GenBank/DDBJ databases">
        <title>The Genome Sequence of Capronia epimyces CBS 606.96.</title>
        <authorList>
            <consortium name="The Broad Institute Genomics Platform"/>
            <person name="Cuomo C."/>
            <person name="de Hoog S."/>
            <person name="Gorbushina A."/>
            <person name="Walker B."/>
            <person name="Young S.K."/>
            <person name="Zeng Q."/>
            <person name="Gargeya S."/>
            <person name="Fitzgerald M."/>
            <person name="Haas B."/>
            <person name="Abouelleil A."/>
            <person name="Allen A.W."/>
            <person name="Alvarado L."/>
            <person name="Arachchi H.M."/>
            <person name="Berlin A.M."/>
            <person name="Chapman S.B."/>
            <person name="Gainer-Dewar J."/>
            <person name="Goldberg J."/>
            <person name="Griggs A."/>
            <person name="Gujja S."/>
            <person name="Hansen M."/>
            <person name="Howarth C."/>
            <person name="Imamovic A."/>
            <person name="Ireland A."/>
            <person name="Larimer J."/>
            <person name="McCowan C."/>
            <person name="Murphy C."/>
            <person name="Pearson M."/>
            <person name="Poon T.W."/>
            <person name="Priest M."/>
            <person name="Roberts A."/>
            <person name="Saif S."/>
            <person name="Shea T."/>
            <person name="Sisk P."/>
            <person name="Sykes S."/>
            <person name="Wortman J."/>
            <person name="Nusbaum C."/>
            <person name="Birren B."/>
        </authorList>
    </citation>
    <scope>NUCLEOTIDE SEQUENCE [LARGE SCALE GENOMIC DNA]</scope>
    <source>
        <strain evidence="7 8">CBS 606.96</strain>
    </source>
</reference>
<organism evidence="7 8">
    <name type="scientific">Capronia epimyces CBS 606.96</name>
    <dbReference type="NCBI Taxonomy" id="1182542"/>
    <lineage>
        <taxon>Eukaryota</taxon>
        <taxon>Fungi</taxon>
        <taxon>Dikarya</taxon>
        <taxon>Ascomycota</taxon>
        <taxon>Pezizomycotina</taxon>
        <taxon>Eurotiomycetes</taxon>
        <taxon>Chaetothyriomycetidae</taxon>
        <taxon>Chaetothyriales</taxon>
        <taxon>Herpotrichiellaceae</taxon>
        <taxon>Capronia</taxon>
    </lineage>
</organism>
<dbReference type="Gene3D" id="1.10.10.10">
    <property type="entry name" value="Winged helix-like DNA-binding domain superfamily/Winged helix DNA-binding domain"/>
    <property type="match status" value="1"/>
</dbReference>
<dbReference type="GO" id="GO:0032259">
    <property type="term" value="P:methylation"/>
    <property type="evidence" value="ECO:0007669"/>
    <property type="project" value="UniProtKB-KW"/>
</dbReference>
<keyword evidence="3" id="KW-0949">S-adenosyl-L-methionine</keyword>
<dbReference type="InterPro" id="IPR036388">
    <property type="entry name" value="WH-like_DNA-bd_sf"/>
</dbReference>
<keyword evidence="1" id="KW-0489">Methyltransferase</keyword>
<dbReference type="AlphaFoldDB" id="W9Y1C8"/>
<dbReference type="RefSeq" id="XP_007731896.1">
    <property type="nucleotide sequence ID" value="XM_007733706.1"/>
</dbReference>
<dbReference type="Pfam" id="PF00891">
    <property type="entry name" value="Methyltransf_2"/>
    <property type="match status" value="1"/>
</dbReference>
<evidence type="ECO:0000256" key="1">
    <source>
        <dbReference type="ARBA" id="ARBA00022603"/>
    </source>
</evidence>
<sequence length="445" mass="49152">MCQIEVLARAVSTQTEILTKSWHANDAHGVSSPAGRRTTIPPLDESGEEARNQLIDTLRELEQLVLGPKDTMQALYYKSAEAGVIQALCKLQVPRHVPLEGSISYTDLSARVGVSADRLKHLVRIAAVCSNYLAETETGEVQHSNNSVIWQLDPLMANGMEVMLDHLPSSSFKLGEVCTQDPTDEKETVCGFSLARNQPLYEYLETNPDQGRRFAAHMRAQAAQQGDAAIQGCYDWRSLKGKSLVDCGGSFGSVAASIVRKEPGIRCTVQDLPKVVHSAIAATFKDPSFPREAISFQAHSFLEPQPLVADVYLFRMVFHNWCDAGARRIVQALRPALRPGARVICIEYVMPPMGSGPSYAELATRRLDNVMFSLMKGKVRELDEFKQLFESAEPNLVFKSFKAGQLRATHDPRCHSVLEWVYEPRGTGKGEGVAEHHETMPATTS</sequence>
<dbReference type="PANTHER" id="PTHR43712">
    <property type="entry name" value="PUTATIVE (AFU_ORTHOLOGUE AFUA_4G14580)-RELATED"/>
    <property type="match status" value="1"/>
</dbReference>
<dbReference type="GeneID" id="19167696"/>
<comment type="caution">
    <text evidence="7">The sequence shown here is derived from an EMBL/GenBank/DDBJ whole genome shotgun (WGS) entry which is preliminary data.</text>
</comment>
<evidence type="ECO:0000259" key="6">
    <source>
        <dbReference type="Pfam" id="PF00891"/>
    </source>
</evidence>
<dbReference type="eggNOG" id="KOG3178">
    <property type="taxonomic scope" value="Eukaryota"/>
</dbReference>
<evidence type="ECO:0000256" key="2">
    <source>
        <dbReference type="ARBA" id="ARBA00022679"/>
    </source>
</evidence>
<gene>
    <name evidence="7" type="ORF">A1O3_03570</name>
</gene>
<dbReference type="SUPFAM" id="SSF53335">
    <property type="entry name" value="S-adenosyl-L-methionine-dependent methyltransferases"/>
    <property type="match status" value="1"/>
</dbReference>
<dbReference type="EMBL" id="AMGY01000003">
    <property type="protein sequence ID" value="EXJ86617.1"/>
    <property type="molecule type" value="Genomic_DNA"/>
</dbReference>
<feature type="domain" description="O-methyltransferase C-terminal" evidence="6">
    <location>
        <begin position="190"/>
        <end position="392"/>
    </location>
</feature>
<keyword evidence="8" id="KW-1185">Reference proteome</keyword>
<evidence type="ECO:0000313" key="7">
    <source>
        <dbReference type="EMBL" id="EXJ86617.1"/>
    </source>
</evidence>
<dbReference type="GO" id="GO:0008171">
    <property type="term" value="F:O-methyltransferase activity"/>
    <property type="evidence" value="ECO:0007669"/>
    <property type="project" value="InterPro"/>
</dbReference>
<name>W9Y1C8_9EURO</name>
<dbReference type="OrthoDB" id="1606438at2759"/>
<evidence type="ECO:0000256" key="3">
    <source>
        <dbReference type="ARBA" id="ARBA00022691"/>
    </source>
</evidence>
<evidence type="ECO:0000256" key="4">
    <source>
        <dbReference type="ARBA" id="ARBA00038277"/>
    </source>
</evidence>
<dbReference type="STRING" id="1182542.W9Y1C8"/>
<proteinExistence type="inferred from homology"/>
<accession>W9Y1C8</accession>
<dbReference type="Proteomes" id="UP000019478">
    <property type="component" value="Unassembled WGS sequence"/>
</dbReference>